<protein>
    <submittedName>
        <fullName evidence="1">Uncharacterized protein</fullName>
    </submittedName>
</protein>
<dbReference type="EMBL" id="JAMXLR010000006">
    <property type="protein sequence ID" value="MCO6042611.1"/>
    <property type="molecule type" value="Genomic_DNA"/>
</dbReference>
<dbReference type="Proteomes" id="UP001155241">
    <property type="component" value="Unassembled WGS sequence"/>
</dbReference>
<sequence length="67" mass="7641">MDAARVLVFLKGNNAHDNEFRSAVLRNNYHVSPQFRNFYLASNVFMLRGSQSPDNDLVQRTRAALDA</sequence>
<keyword evidence="2" id="KW-1185">Reference proteome</keyword>
<organism evidence="1 2">
    <name type="scientific">Aeoliella straminimaris</name>
    <dbReference type="NCBI Taxonomy" id="2954799"/>
    <lineage>
        <taxon>Bacteria</taxon>
        <taxon>Pseudomonadati</taxon>
        <taxon>Planctomycetota</taxon>
        <taxon>Planctomycetia</taxon>
        <taxon>Pirellulales</taxon>
        <taxon>Lacipirellulaceae</taxon>
        <taxon>Aeoliella</taxon>
    </lineage>
</organism>
<dbReference type="AlphaFoldDB" id="A0A9X2JEG5"/>
<gene>
    <name evidence="1" type="ORF">NG895_01705</name>
</gene>
<evidence type="ECO:0000313" key="1">
    <source>
        <dbReference type="EMBL" id="MCO6042611.1"/>
    </source>
</evidence>
<name>A0A9X2JEG5_9BACT</name>
<evidence type="ECO:0000313" key="2">
    <source>
        <dbReference type="Proteomes" id="UP001155241"/>
    </source>
</evidence>
<dbReference type="RefSeq" id="WP_252850709.1">
    <property type="nucleotide sequence ID" value="NZ_JAMXLR010000006.1"/>
</dbReference>
<comment type="caution">
    <text evidence="1">The sequence shown here is derived from an EMBL/GenBank/DDBJ whole genome shotgun (WGS) entry which is preliminary data.</text>
</comment>
<accession>A0A9X2JEG5</accession>
<reference evidence="1" key="1">
    <citation type="submission" date="2022-06" db="EMBL/GenBank/DDBJ databases">
        <title>Aeoliella straminimaris, a novel planctomycete from sediments.</title>
        <authorList>
            <person name="Vitorino I.R."/>
            <person name="Lage O.M."/>
        </authorList>
    </citation>
    <scope>NUCLEOTIDE SEQUENCE</scope>
    <source>
        <strain evidence="1">ICT_H6.2</strain>
    </source>
</reference>
<proteinExistence type="predicted"/>